<evidence type="ECO:0000313" key="2">
    <source>
        <dbReference type="EMBL" id="QVQ62198.1"/>
    </source>
</evidence>
<sequence length="42" mass="5052">MYLVRIVLNIIATCIRRKMAHLSAQNKFFYKKFLSMVFLMVL</sequence>
<gene>
    <name evidence="1" type="ORF">FDGFPMFE_00018</name>
    <name evidence="2" type="ORF">FDGFPMFE_00156</name>
    <name evidence="3" type="ORF">FDGFPMFE_00183</name>
    <name evidence="4" type="ORF">FDGFPMFE_00210</name>
</gene>
<evidence type="ECO:0000313" key="1">
    <source>
        <dbReference type="EMBL" id="QVQ62060.1"/>
    </source>
</evidence>
<dbReference type="EMBL" id="MZ054178">
    <property type="protein sequence ID" value="QVQ62252.1"/>
    <property type="molecule type" value="Genomic_DNA"/>
</dbReference>
<proteinExistence type="predicted"/>
<dbReference type="EMBL" id="MZ054178">
    <property type="protein sequence ID" value="QVQ62225.1"/>
    <property type="molecule type" value="Genomic_DNA"/>
</dbReference>
<organism evidence="3">
    <name type="scientific">Escherichia coli</name>
    <dbReference type="NCBI Taxonomy" id="562"/>
    <lineage>
        <taxon>Bacteria</taxon>
        <taxon>Pseudomonadati</taxon>
        <taxon>Pseudomonadota</taxon>
        <taxon>Gammaproteobacteria</taxon>
        <taxon>Enterobacterales</taxon>
        <taxon>Enterobacteriaceae</taxon>
        <taxon>Escherichia</taxon>
    </lineage>
</organism>
<evidence type="ECO:0000313" key="4">
    <source>
        <dbReference type="EMBL" id="QVQ62252.1"/>
    </source>
</evidence>
<dbReference type="AlphaFoldDB" id="A0A8E6P3M3"/>
<accession>A0A8E6P3M3</accession>
<evidence type="ECO:0000313" key="3">
    <source>
        <dbReference type="EMBL" id="QVQ62225.1"/>
    </source>
</evidence>
<keyword evidence="3" id="KW-0614">Plasmid</keyword>
<geneLocation type="plasmid" evidence="3">
    <name>pHN13R-tetX4</name>
</geneLocation>
<name>A0A8E6P3M3_ECOLX</name>
<dbReference type="EMBL" id="MZ054178">
    <property type="protein sequence ID" value="QVQ62198.1"/>
    <property type="molecule type" value="Genomic_DNA"/>
</dbReference>
<dbReference type="EMBL" id="MZ054178">
    <property type="protein sequence ID" value="QVQ62060.1"/>
    <property type="molecule type" value="Genomic_DNA"/>
</dbReference>
<protein>
    <submittedName>
        <fullName evidence="3">Uncharacterized protein</fullName>
    </submittedName>
</protein>
<reference evidence="3" key="1">
    <citation type="submission" date="2021-04" db="EMBL/GenBank/DDBJ databases">
        <authorList>
            <person name="Li R."/>
            <person name="Li Y."/>
        </authorList>
    </citation>
    <scope>NUCLEOTIDE SEQUENCE</scope>
    <source>
        <plasmid evidence="3">pHN13R-tetX4</plasmid>
    </source>
</reference>